<keyword evidence="10" id="KW-1185">Reference proteome</keyword>
<keyword evidence="5" id="KW-0966">Cell projection</keyword>
<keyword evidence="3" id="KW-0970">Cilium biogenesis/degradation</keyword>
<dbReference type="PANTHER" id="PTHR12968">
    <property type="entry name" value="B9 DOMAIN-CONTAINING"/>
    <property type="match status" value="1"/>
</dbReference>
<evidence type="ECO:0000256" key="5">
    <source>
        <dbReference type="ARBA" id="ARBA00023273"/>
    </source>
</evidence>
<evidence type="ECO:0000313" key="9">
    <source>
        <dbReference type="EMBL" id="NWZ17074.1"/>
    </source>
</evidence>
<dbReference type="AlphaFoldDB" id="A0A7K7KED2"/>
<gene>
    <name evidence="9" type="primary">B9d2</name>
    <name evidence="9" type="ORF">AGEPHO_R15882</name>
</gene>
<dbReference type="Pfam" id="PF07162">
    <property type="entry name" value="B9-C2"/>
    <property type="match status" value="1"/>
</dbReference>
<feature type="non-terminal residue" evidence="9">
    <location>
        <position position="82"/>
    </location>
</feature>
<keyword evidence="2" id="KW-0963">Cytoplasm</keyword>
<proteinExistence type="inferred from homology"/>
<evidence type="ECO:0000256" key="8">
    <source>
        <dbReference type="ARBA" id="ARBA00039272"/>
    </source>
</evidence>
<evidence type="ECO:0000256" key="4">
    <source>
        <dbReference type="ARBA" id="ARBA00023212"/>
    </source>
</evidence>
<name>A0A7K7KED2_AGEPH</name>
<evidence type="ECO:0000256" key="2">
    <source>
        <dbReference type="ARBA" id="ARBA00022490"/>
    </source>
</evidence>
<organism evidence="9 10">
    <name type="scientific">Agelaius phoeniceus</name>
    <name type="common">Red-winged blackbird</name>
    <name type="synonym">Oriolus phoeniceus</name>
    <dbReference type="NCBI Taxonomy" id="39638"/>
    <lineage>
        <taxon>Eukaryota</taxon>
        <taxon>Metazoa</taxon>
        <taxon>Chordata</taxon>
        <taxon>Craniata</taxon>
        <taxon>Vertebrata</taxon>
        <taxon>Euteleostomi</taxon>
        <taxon>Archelosauria</taxon>
        <taxon>Archosauria</taxon>
        <taxon>Dinosauria</taxon>
        <taxon>Saurischia</taxon>
        <taxon>Theropoda</taxon>
        <taxon>Coelurosauria</taxon>
        <taxon>Aves</taxon>
        <taxon>Neognathae</taxon>
        <taxon>Neoaves</taxon>
        <taxon>Telluraves</taxon>
        <taxon>Australaves</taxon>
        <taxon>Passeriformes</taxon>
        <taxon>Passeroidea</taxon>
        <taxon>Icteridae</taxon>
        <taxon>Agelaius</taxon>
    </lineage>
</organism>
<comment type="subcellular location">
    <subcellularLocation>
        <location evidence="1">Cytoplasm</location>
        <location evidence="1">Cytoskeleton</location>
        <location evidence="1">Cilium basal body</location>
    </subcellularLocation>
</comment>
<dbReference type="GO" id="GO:0060271">
    <property type="term" value="P:cilium assembly"/>
    <property type="evidence" value="ECO:0007669"/>
    <property type="project" value="TreeGrafter"/>
</dbReference>
<dbReference type="EMBL" id="VZSP01021182">
    <property type="protein sequence ID" value="NWZ17074.1"/>
    <property type="molecule type" value="Genomic_DNA"/>
</dbReference>
<comment type="function">
    <text evidence="6">Component of the tectonic-like complex, a complex localized at the transition zone of primary cilia and acting as a barrier that prevents diffusion of transmembrane proteins between the cilia and plasma membranes.</text>
</comment>
<reference evidence="9 10" key="1">
    <citation type="submission" date="2019-09" db="EMBL/GenBank/DDBJ databases">
        <title>Bird 10,000 Genomes (B10K) Project - Family phase.</title>
        <authorList>
            <person name="Zhang G."/>
        </authorList>
    </citation>
    <scope>NUCLEOTIDE SEQUENCE [LARGE SCALE GENOMIC DNA]</scope>
    <source>
        <strain evidence="9">OUT-0050</strain>
        <tissue evidence="9">Muscle</tissue>
    </source>
</reference>
<comment type="similarity">
    <text evidence="7">Belongs to the B9D family.</text>
</comment>
<comment type="caution">
    <text evidence="9">The sequence shown here is derived from an EMBL/GenBank/DDBJ whole genome shotgun (WGS) entry which is preliminary data.</text>
</comment>
<dbReference type="PROSITE" id="PS51381">
    <property type="entry name" value="C2_B9"/>
    <property type="match status" value="1"/>
</dbReference>
<evidence type="ECO:0000256" key="3">
    <source>
        <dbReference type="ARBA" id="ARBA00022794"/>
    </source>
</evidence>
<evidence type="ECO:0000256" key="6">
    <source>
        <dbReference type="ARBA" id="ARBA00037672"/>
    </source>
</evidence>
<evidence type="ECO:0000256" key="1">
    <source>
        <dbReference type="ARBA" id="ARBA00004120"/>
    </source>
</evidence>
<dbReference type="GO" id="GO:0036038">
    <property type="term" value="C:MKS complex"/>
    <property type="evidence" value="ECO:0007669"/>
    <property type="project" value="TreeGrafter"/>
</dbReference>
<evidence type="ECO:0000256" key="7">
    <source>
        <dbReference type="ARBA" id="ARBA00038411"/>
    </source>
</evidence>
<protein>
    <recommendedName>
        <fullName evidence="8">B9 domain-containing protein 2</fullName>
    </recommendedName>
</protein>
<dbReference type="InterPro" id="IPR010796">
    <property type="entry name" value="C2_B9-type_dom"/>
</dbReference>
<evidence type="ECO:0000313" key="10">
    <source>
        <dbReference type="Proteomes" id="UP000521525"/>
    </source>
</evidence>
<feature type="non-terminal residue" evidence="9">
    <location>
        <position position="1"/>
    </location>
</feature>
<sequence length="82" mass="8749">AGYGSVPVPSAPGWHRLACATWRPRGTRRQRLLGTGAPELCTPEATVTGPGDRFRLRTETAGTVTLELGVMARNMARFGVAL</sequence>
<dbReference type="PANTHER" id="PTHR12968:SF2">
    <property type="entry name" value="B9 DOMAIN-CONTAINING PROTEIN 2"/>
    <property type="match status" value="1"/>
</dbReference>
<keyword evidence="4" id="KW-0206">Cytoskeleton</keyword>
<accession>A0A7K7KED2</accession>
<dbReference type="Proteomes" id="UP000521525">
    <property type="component" value="Unassembled WGS sequence"/>
</dbReference>